<keyword evidence="5 10" id="KW-0479">Metal-binding</keyword>
<keyword evidence="6 10" id="KW-0418">Kinase</keyword>
<keyword evidence="4 10" id="KW-0808">Transferase</keyword>
<dbReference type="GO" id="GO:0006002">
    <property type="term" value="P:fructose 6-phosphate metabolic process"/>
    <property type="evidence" value="ECO:0007669"/>
    <property type="project" value="InterPro"/>
</dbReference>
<evidence type="ECO:0000256" key="9">
    <source>
        <dbReference type="ARBA" id="ARBA00048072"/>
    </source>
</evidence>
<comment type="catalytic activity">
    <reaction evidence="10">
        <text>beta-D-fructose 6-phosphate + ATP = beta-D-fructose 1,6-bisphosphate + ADP + H(+)</text>
        <dbReference type="Rhea" id="RHEA:16109"/>
        <dbReference type="ChEBI" id="CHEBI:15378"/>
        <dbReference type="ChEBI" id="CHEBI:30616"/>
        <dbReference type="ChEBI" id="CHEBI:32966"/>
        <dbReference type="ChEBI" id="CHEBI:57634"/>
        <dbReference type="ChEBI" id="CHEBI:456216"/>
        <dbReference type="EC" id="2.7.1.11"/>
    </reaction>
</comment>
<dbReference type="Gene3D" id="3.40.50.460">
    <property type="entry name" value="Phosphofructokinase domain"/>
    <property type="match status" value="2"/>
</dbReference>
<feature type="domain" description="Phosphofructokinase" evidence="12">
    <location>
        <begin position="872"/>
        <end position="1054"/>
    </location>
</feature>
<evidence type="ECO:0000256" key="5">
    <source>
        <dbReference type="ARBA" id="ARBA00022723"/>
    </source>
</evidence>
<evidence type="ECO:0000256" key="4">
    <source>
        <dbReference type="ARBA" id="ARBA00022679"/>
    </source>
</evidence>
<feature type="binding site" evidence="10">
    <location>
        <begin position="378"/>
        <end position="381"/>
    </location>
    <ligand>
        <name>ATP</name>
        <dbReference type="ChEBI" id="CHEBI:30616"/>
    </ligand>
</feature>
<comment type="subunit">
    <text evidence="10">Tetramer of two alpha (regulatory) and two beta (catalytic) chains.</text>
</comment>
<evidence type="ECO:0000256" key="10">
    <source>
        <dbReference type="HAMAP-Rule" id="MF_03185"/>
    </source>
</evidence>
<dbReference type="PANTHER" id="PTHR43650">
    <property type="entry name" value="PYROPHOSPHATE--FRUCTOSE 6-PHOSPHATE 1-PHOSPHOTRANSFERASE"/>
    <property type="match status" value="1"/>
</dbReference>
<evidence type="ECO:0000313" key="13">
    <source>
        <dbReference type="EMBL" id="CDJ37570.1"/>
    </source>
</evidence>
<evidence type="ECO:0000256" key="8">
    <source>
        <dbReference type="ARBA" id="ARBA00023152"/>
    </source>
</evidence>
<keyword evidence="10" id="KW-0067">ATP-binding</keyword>
<feature type="region of interest" description="Disordered" evidence="11">
    <location>
        <begin position="65"/>
        <end position="126"/>
    </location>
</feature>
<feature type="domain" description="Phosphofructokinase" evidence="12">
    <location>
        <begin position="284"/>
        <end position="530"/>
    </location>
</feature>
<evidence type="ECO:0000256" key="6">
    <source>
        <dbReference type="ARBA" id="ARBA00022777"/>
    </source>
</evidence>
<evidence type="ECO:0000256" key="11">
    <source>
        <dbReference type="SAM" id="MobiDB-lite"/>
    </source>
</evidence>
<dbReference type="OMA" id="FMAHYLG"/>
<dbReference type="RefSeq" id="XP_013228408.1">
    <property type="nucleotide sequence ID" value="XM_013372954.1"/>
</dbReference>
<feature type="compositionally biased region" description="Polar residues" evidence="11">
    <location>
        <begin position="110"/>
        <end position="120"/>
    </location>
</feature>
<dbReference type="InterPro" id="IPR011183">
    <property type="entry name" value="PfpB_PPi_PFK"/>
</dbReference>
<dbReference type="HAMAP" id="MF_01980">
    <property type="entry name" value="Phosphofructokinase_II_Long"/>
    <property type="match status" value="1"/>
</dbReference>
<keyword evidence="7 10" id="KW-0460">Magnesium</keyword>
<evidence type="ECO:0000256" key="1">
    <source>
        <dbReference type="ARBA" id="ARBA00001946"/>
    </source>
</evidence>
<comment type="cofactor">
    <cofactor evidence="1 10">
        <name>Mg(2+)</name>
        <dbReference type="ChEBI" id="CHEBI:18420"/>
    </cofactor>
</comment>
<proteinExistence type="inferred from homology"/>
<feature type="binding site" evidence="10">
    <location>
        <begin position="612"/>
        <end position="615"/>
    </location>
    <ligand>
        <name>substrate</name>
    </ligand>
</feature>
<dbReference type="PANTHER" id="PTHR43650:SF1">
    <property type="entry name" value="PYROPHOSPHATE--FRUCTOSE 6-PHOSPHATE 1-PHOSPHOTRANSFERASE SUBUNIT BETA 2"/>
    <property type="match status" value="1"/>
</dbReference>
<evidence type="ECO:0000256" key="2">
    <source>
        <dbReference type="ARBA" id="ARBA00003138"/>
    </source>
</evidence>
<evidence type="ECO:0000313" key="14">
    <source>
        <dbReference type="Proteomes" id="UP000030747"/>
    </source>
</evidence>
<feature type="region of interest" description="Disordered" evidence="11">
    <location>
        <begin position="1419"/>
        <end position="1444"/>
    </location>
</feature>
<dbReference type="GO" id="GO:0047334">
    <property type="term" value="F:diphosphate-fructose-6-phosphate 1-phosphotransferase activity"/>
    <property type="evidence" value="ECO:0007669"/>
    <property type="project" value="UniProtKB-EC"/>
</dbReference>
<dbReference type="Proteomes" id="UP000030747">
    <property type="component" value="Unassembled WGS sequence"/>
</dbReference>
<dbReference type="Gene3D" id="3.40.50.450">
    <property type="match status" value="2"/>
</dbReference>
<comment type="subcellular location">
    <subcellularLocation>
        <location evidence="10">Cytoplasm</location>
    </subcellularLocation>
</comment>
<comment type="function">
    <text evidence="2">Catalyzes the phosphorylation of D-fructose 6-phosphate, the first committing step of glycolysis. Uses inorganic phosphate (PPi) as phosphoryl donor instead of ATP like common ATP-dependent phosphofructokinases (ATP-PFKs), which renders the reaction reversible, and can thus function both in glycolysis and gluconeogenesis. Consistently, PPi-PFK can replace the enzymes of both the forward (ATP-PFK) and reverse (fructose-bisphosphatase (FBPase)) reactions.</text>
</comment>
<dbReference type="EMBL" id="HG673767">
    <property type="protein sequence ID" value="CDJ37570.1"/>
    <property type="molecule type" value="Genomic_DNA"/>
</dbReference>
<keyword evidence="14" id="KW-1185">Reference proteome</keyword>
<reference evidence="13" key="2">
    <citation type="submission" date="2013-10" db="EMBL/GenBank/DDBJ databases">
        <authorList>
            <person name="Aslett M."/>
        </authorList>
    </citation>
    <scope>NUCLEOTIDE SEQUENCE [LARGE SCALE GENOMIC DNA]</scope>
    <source>
        <strain evidence="13">Houghton</strain>
    </source>
</reference>
<dbReference type="GO" id="GO:0009749">
    <property type="term" value="P:response to glucose"/>
    <property type="evidence" value="ECO:0007669"/>
    <property type="project" value="TreeGrafter"/>
</dbReference>
<dbReference type="UniPathway" id="UPA00109">
    <property type="reaction ID" value="UER00182"/>
</dbReference>
<feature type="binding site" evidence="10">
    <location>
        <position position="515"/>
    </location>
    <ligand>
        <name>substrate</name>
    </ligand>
</feature>
<feature type="binding site" evidence="10">
    <location>
        <begin position="407"/>
        <end position="409"/>
    </location>
    <ligand>
        <name>substrate</name>
    </ligand>
</feature>
<gene>
    <name evidence="13" type="ORF">ETH_00027640</name>
</gene>
<name>U6KHR5_EIMTE</name>
<dbReference type="InterPro" id="IPR022953">
    <property type="entry name" value="ATP_PFK"/>
</dbReference>
<dbReference type="GO" id="GO:0003872">
    <property type="term" value="F:6-phosphofructokinase activity"/>
    <property type="evidence" value="ECO:0007669"/>
    <property type="project" value="UniProtKB-UniRule"/>
</dbReference>
<dbReference type="NCBIfam" id="NF005482">
    <property type="entry name" value="PRK07085.1"/>
    <property type="match status" value="1"/>
</dbReference>
<sequence length="1444" mass="159706">MPEERIPLPASGAHRPGAPPLPPQRSPGHPVAVLPAGAASGAFAVPAHLRRGRSLLVLTQDNQYKLSAPPADPHGARSPSRDAWKPATGTTQSPRGPAEAENTPAEMGVTSAQSTRQQPGSRPVKRFSFRAGVGLSIDARSRQLSRRLSSFGMTEGNVFGTLATGVPSEAAPSVDAVLKEQETNGKVHLHSADLFERSSPLQRLRRAWRCTLPSALESQQLRLVESECPVDHPSLHQSEEVQKQLRGFFPATYGKKYVELVPGMGSGTASPKEPQEHQLSKALRIGIVLSGGPAPGGHNVIAGLYDFVKQKHSESMLVGFMGGLDGVVTEELMEDFRNQGGFDMLWSGRGRVGGEEDIQRAREVCESLELHGFVLVGGDGSNSNAALLAESFETNLPSCCVIGVPKTIDGDLKNALIEASFGFDTAAKTYSELIGNLCIDVNSSQKVYHFVRVMGRSASHLVLECAMQARPNLVFIGEEVEKENMSLEQIVQELVELVLKRAADGKMYGVILVPEGLIEFIPEMKQLIKELNSVLKTGQTFKPELLKTTRAVWDFLPDVIQDQLLMDRESTGYIQVAKIATERLLILLLENELAKQGKDPEQWSFMPHYFGYEGRCAMPSNFDANYCYSLGFVAGALVDNRRNGYMSVVRNLDQHPTLWTPAGVPFTTMMCVKEDAKGVAFPAITRSLVDLDGPLFKVFCRARDQWKFGDFYRVPGPIQFEGPTADEPPYAVSIPTEDELLHQSESVSYVGVGGRVVKSFGFLSALQRERLTHRPPVPPLCLDPKCKARPMKQVLCKDPYTQRQVLMHYPYLANSTLFYLHEVAHDKYTPPINFGLRVGFVLLSRQSPGVMNVLWGLHERLKMVQGKCLAFFGLKGLIEKNYIEITDENLELFLNQGGCELTGRSTTHCLGSVENQEAVRQRCEELMLDGLVMPGSAFAMSEAALVAEYFLARQCRTSIIGVPATGSNNLAGEFIETCVGFDSSTKVYAALIGNVLTDAASMPKYWHFIRLMGRQPSFEVLECALQTHPNVVIIAEEYGAADKTLLHVVQDIADVVCRRAELGRNFGTVLIPDALLMHLPNMKILLAELRRIIREAQSKGEMKKAQQQLMDVDSWAANEPDSWNWRLTPWSAALFKTFPKFIRRELVQVDMGEIRFERLETEELLAQMVKEELEYRASVGRYCGKFQAVTHFFGYQGRSSMPSTFDANLAYAYGNLASILVESGVTGHCCSIRGLCGNPKEWHLGSVPFVSLMRLVPNVQDNPTLTAATQRTGTSAADVGIDRSSRTPSVTEQPVIPSSEVSLDGKAYRWMKTALEQWMMEDRFCNPGPIQFYGIGATFFNRVLYEEQAEYFDMVRRVECYTNILRNTCSFGVSDHILKHAFVSLTGLLMLVFHSDELTTRMPALGQSDETDFTDVEPAALRKSTWRDQGPLGRPPSSSKPPGN</sequence>
<dbReference type="InterPro" id="IPR000023">
    <property type="entry name" value="Phosphofructokinase_dom"/>
</dbReference>
<comment type="similarity">
    <text evidence="10">Belongs to the phosphofructokinase type A (PFKA) family. PPi-dependent PFK group II subfamily. Clade 'Long' sub-subfamily.</text>
</comment>
<feature type="compositionally biased region" description="Polar residues" evidence="11">
    <location>
        <begin position="1266"/>
        <end position="1275"/>
    </location>
</feature>
<dbReference type="PRINTS" id="PR00476">
    <property type="entry name" value="PHFRCTKINASE"/>
</dbReference>
<comment type="function">
    <text evidence="10">Catalyzes the phosphorylation of D-fructose 6-phosphate to fructose 1,6-bisphosphate by ATP, the first committing step of glycolysis.</text>
</comment>
<dbReference type="VEuPathDB" id="ToxoDB:ETH_00027640"/>
<comment type="catalytic activity">
    <reaction evidence="9">
        <text>beta-D-fructose 6-phosphate + diphosphate = beta-D-fructose 1,6-bisphosphate + phosphate + H(+)</text>
        <dbReference type="Rhea" id="RHEA:13613"/>
        <dbReference type="ChEBI" id="CHEBI:15378"/>
        <dbReference type="ChEBI" id="CHEBI:32966"/>
        <dbReference type="ChEBI" id="CHEBI:33019"/>
        <dbReference type="ChEBI" id="CHEBI:43474"/>
        <dbReference type="ChEBI" id="CHEBI:57634"/>
        <dbReference type="EC" id="2.7.1.90"/>
    </reaction>
</comment>
<keyword evidence="3 10" id="KW-0963">Cytoplasm</keyword>
<organism evidence="13 14">
    <name type="scientific">Eimeria tenella</name>
    <name type="common">Coccidian parasite</name>
    <dbReference type="NCBI Taxonomy" id="5802"/>
    <lineage>
        <taxon>Eukaryota</taxon>
        <taxon>Sar</taxon>
        <taxon>Alveolata</taxon>
        <taxon>Apicomplexa</taxon>
        <taxon>Conoidasida</taxon>
        <taxon>Coccidia</taxon>
        <taxon>Eucoccidiorida</taxon>
        <taxon>Eimeriorina</taxon>
        <taxon>Eimeriidae</taxon>
        <taxon>Eimeria</taxon>
    </lineage>
</organism>
<comment type="caution">
    <text evidence="10">Lacks conserved residue(s) required for the propagation of feature annotation.</text>
</comment>
<dbReference type="Pfam" id="PF00365">
    <property type="entry name" value="PFK"/>
    <property type="match status" value="2"/>
</dbReference>
<keyword evidence="8 10" id="KW-0324">Glycolysis</keyword>
<feature type="binding site" evidence="10">
    <location>
        <position position="292"/>
    </location>
    <ligand>
        <name>ATP</name>
        <dbReference type="ChEBI" id="CHEBI:30616"/>
    </ligand>
</feature>
<dbReference type="SMR" id="U6KHR5"/>
<feature type="site" description="Important for substrate specificity; cannot use PPi as phosphoryl donor" evidence="10">
    <location>
        <position position="380"/>
    </location>
</feature>
<feature type="binding site" evidence="10">
    <location>
        <begin position="349"/>
        <end position="350"/>
    </location>
    <ligand>
        <name>ATP</name>
        <dbReference type="ChEBI" id="CHEBI:30616"/>
    </ligand>
</feature>
<feature type="region of interest" description="Disordered" evidence="11">
    <location>
        <begin position="1"/>
        <end position="34"/>
    </location>
</feature>
<dbReference type="GO" id="GO:0005829">
    <property type="term" value="C:cytosol"/>
    <property type="evidence" value="ECO:0007669"/>
    <property type="project" value="TreeGrafter"/>
</dbReference>
<reference evidence="13" key="1">
    <citation type="submission" date="2013-10" db="EMBL/GenBank/DDBJ databases">
        <title>Genomic analysis of the causative agents of coccidiosis in chickens.</title>
        <authorList>
            <person name="Reid A.J."/>
            <person name="Blake D."/>
            <person name="Billington K."/>
            <person name="Browne H."/>
            <person name="Dunn M."/>
            <person name="Hung S."/>
            <person name="Kawahara F."/>
            <person name="Miranda-Saavedra D."/>
            <person name="Mourier T."/>
            <person name="Nagra H."/>
            <person name="Otto T.D."/>
            <person name="Rawlings N."/>
            <person name="Sanchez A."/>
            <person name="Sanders M."/>
            <person name="Subramaniam C."/>
            <person name="Tay Y."/>
            <person name="Dear P."/>
            <person name="Doerig C."/>
            <person name="Gruber A."/>
            <person name="Parkinson J."/>
            <person name="Shirley M."/>
            <person name="Wan K.L."/>
            <person name="Berriman M."/>
            <person name="Tomley F."/>
            <person name="Pain A."/>
        </authorList>
    </citation>
    <scope>NUCLEOTIDE SEQUENCE [LARGE SCALE GENOMIC DNA]</scope>
    <source>
        <strain evidence="13">Houghton</strain>
    </source>
</reference>
<evidence type="ECO:0000256" key="7">
    <source>
        <dbReference type="ARBA" id="ARBA00022842"/>
    </source>
</evidence>
<evidence type="ECO:0000259" key="12">
    <source>
        <dbReference type="Pfam" id="PF00365"/>
    </source>
</evidence>
<dbReference type="EC" id="2.7.1.11" evidence="10"/>
<dbReference type="GeneID" id="25254621"/>
<accession>U6KHR5</accession>
<evidence type="ECO:0000256" key="3">
    <source>
        <dbReference type="ARBA" id="ARBA00022490"/>
    </source>
</evidence>
<dbReference type="Gene3D" id="1.10.10.480">
    <property type="entry name" value="Phosphofructokinase, domain 3"/>
    <property type="match status" value="2"/>
</dbReference>
<comment type="pathway">
    <text evidence="10">Carbohydrate degradation; glycolysis; D-glyceraldehyde 3-phosphate and glycerone phosphate from D-glucose: step 3/4.</text>
</comment>
<dbReference type="NCBIfam" id="TIGR02477">
    <property type="entry name" value="PFKA_PPi"/>
    <property type="match status" value="1"/>
</dbReference>
<feature type="binding site" evidence="10">
    <location>
        <position position="379"/>
    </location>
    <ligand>
        <name>Mg(2+)</name>
        <dbReference type="ChEBI" id="CHEBI:18420"/>
        <note>catalytic</note>
    </ligand>
</feature>
<feature type="active site" description="Proton acceptor" evidence="10">
    <location>
        <position position="409"/>
    </location>
</feature>
<dbReference type="OrthoDB" id="537915at2759"/>
<dbReference type="GO" id="GO:0005524">
    <property type="term" value="F:ATP binding"/>
    <property type="evidence" value="ECO:0007669"/>
    <property type="project" value="UniProtKB-KW"/>
</dbReference>
<keyword evidence="10" id="KW-0547">Nucleotide-binding</keyword>
<feature type="region of interest" description="Disordered" evidence="11">
    <location>
        <begin position="1266"/>
        <end position="1292"/>
    </location>
</feature>
<dbReference type="SUPFAM" id="SSF53784">
    <property type="entry name" value="Phosphofructokinase"/>
    <property type="match status" value="2"/>
</dbReference>
<dbReference type="InterPro" id="IPR035966">
    <property type="entry name" value="PKF_sf"/>
</dbReference>
<protein>
    <recommendedName>
        <fullName evidence="10">Probable ATP-dependent 6-phosphofructokinase</fullName>
        <shortName evidence="10">ATP-PFK</shortName>
        <shortName evidence="10">Phosphofructokinase</shortName>
        <ecNumber evidence="10">2.7.1.11</ecNumber>
    </recommendedName>
    <alternativeName>
        <fullName evidence="10">Phosphohexokinase</fullName>
    </alternativeName>
</protein>
<dbReference type="GO" id="GO:0046872">
    <property type="term" value="F:metal ion binding"/>
    <property type="evidence" value="ECO:0007669"/>
    <property type="project" value="UniProtKB-KW"/>
</dbReference>
<feature type="binding site" evidence="10">
    <location>
        <begin position="454"/>
        <end position="456"/>
    </location>
    <ligand>
        <name>substrate</name>
    </ligand>
</feature>
<dbReference type="VEuPathDB" id="ToxoDB:ETH2_0845100"/>